<evidence type="ECO:0000313" key="2">
    <source>
        <dbReference type="Proteomes" id="UP000269154"/>
    </source>
</evidence>
<protein>
    <submittedName>
        <fullName evidence="1">Uncharacterized protein</fullName>
    </submittedName>
</protein>
<name>A0A3N6R367_9CYAN</name>
<organism evidence="1 2">
    <name type="scientific">Okeania hirsuta</name>
    <dbReference type="NCBI Taxonomy" id="1458930"/>
    <lineage>
        <taxon>Bacteria</taxon>
        <taxon>Bacillati</taxon>
        <taxon>Cyanobacteriota</taxon>
        <taxon>Cyanophyceae</taxon>
        <taxon>Oscillatoriophycideae</taxon>
        <taxon>Oscillatoriales</taxon>
        <taxon>Microcoleaceae</taxon>
        <taxon>Okeania</taxon>
    </lineage>
</organism>
<sequence>MRSTKKWSNKFFEAAFEKVEVRISQLALKNSRSIAAIEAERQQKQAVEQLRKSKESFLTGKN</sequence>
<dbReference type="AlphaFoldDB" id="A0A3N6R367"/>
<dbReference type="Proteomes" id="UP000269154">
    <property type="component" value="Unassembled WGS sequence"/>
</dbReference>
<accession>A0A3N6R367</accession>
<gene>
    <name evidence="1" type="ORF">D5R40_29590</name>
</gene>
<evidence type="ECO:0000313" key="1">
    <source>
        <dbReference type="EMBL" id="RQH24999.1"/>
    </source>
</evidence>
<reference evidence="1 2" key="1">
    <citation type="journal article" date="2018" name="ACS Chem. Biol.">
        <title>Ketoreductase domain dysfunction expands chemodiversity: malyngamide biosynthesis in the cyanobacterium Okeania hirsuta.</title>
        <authorList>
            <person name="Moss N.A."/>
            <person name="Leao T."/>
            <person name="Rankin M."/>
            <person name="McCullough T.M."/>
            <person name="Qu P."/>
            <person name="Korobeynikov A."/>
            <person name="Smith J.L."/>
            <person name="Gerwick L."/>
            <person name="Gerwick W.H."/>
        </authorList>
    </citation>
    <scope>NUCLEOTIDE SEQUENCE [LARGE SCALE GENOMIC DNA]</scope>
    <source>
        <strain evidence="1 2">PAB10Feb10-1</strain>
    </source>
</reference>
<comment type="caution">
    <text evidence="1">The sequence shown here is derived from an EMBL/GenBank/DDBJ whole genome shotgun (WGS) entry which is preliminary data.</text>
</comment>
<dbReference type="EMBL" id="RCBY01000313">
    <property type="protein sequence ID" value="RQH24999.1"/>
    <property type="molecule type" value="Genomic_DNA"/>
</dbReference>
<proteinExistence type="predicted"/>
<keyword evidence="2" id="KW-1185">Reference proteome</keyword>